<dbReference type="InterPro" id="IPR006059">
    <property type="entry name" value="SBP"/>
</dbReference>
<keyword evidence="1" id="KW-0762">Sugar transport</keyword>
<reference evidence="1 2" key="1">
    <citation type="submission" date="2020-02" db="EMBL/GenBank/DDBJ databases">
        <title>Sequencing the genomes of 1000 actinobacteria strains.</title>
        <authorList>
            <person name="Klenk H.-P."/>
        </authorList>
    </citation>
    <scope>NUCLEOTIDE SEQUENCE [LARGE SCALE GENOMIC DNA]</scope>
    <source>
        <strain evidence="1 2">DSM 19609</strain>
    </source>
</reference>
<dbReference type="Gene3D" id="3.40.190.10">
    <property type="entry name" value="Periplasmic binding protein-like II"/>
    <property type="match status" value="2"/>
</dbReference>
<keyword evidence="2" id="KW-1185">Reference proteome</keyword>
<name>A0ABX0SEK2_9ACTN</name>
<dbReference type="PANTHER" id="PTHR43649:SF12">
    <property type="entry name" value="DIACETYLCHITOBIOSE BINDING PROTEIN DASA"/>
    <property type="match status" value="1"/>
</dbReference>
<dbReference type="SUPFAM" id="SSF53850">
    <property type="entry name" value="Periplasmic binding protein-like II"/>
    <property type="match status" value="1"/>
</dbReference>
<dbReference type="PANTHER" id="PTHR43649">
    <property type="entry name" value="ARABINOSE-BINDING PROTEIN-RELATED"/>
    <property type="match status" value="1"/>
</dbReference>
<dbReference type="PROSITE" id="PS51257">
    <property type="entry name" value="PROKAR_LIPOPROTEIN"/>
    <property type="match status" value="1"/>
</dbReference>
<dbReference type="PROSITE" id="PS51318">
    <property type="entry name" value="TAT"/>
    <property type="match status" value="1"/>
</dbReference>
<protein>
    <submittedName>
        <fullName evidence="1">Multiple sugar transport system substrate-binding protein</fullName>
    </submittedName>
</protein>
<comment type="caution">
    <text evidence="1">The sequence shown here is derived from an EMBL/GenBank/DDBJ whole genome shotgun (WGS) entry which is preliminary data.</text>
</comment>
<keyword evidence="1" id="KW-0813">Transport</keyword>
<evidence type="ECO:0000313" key="1">
    <source>
        <dbReference type="EMBL" id="NIH56838.1"/>
    </source>
</evidence>
<dbReference type="Pfam" id="PF01547">
    <property type="entry name" value="SBP_bac_1"/>
    <property type="match status" value="1"/>
</dbReference>
<dbReference type="InterPro" id="IPR050490">
    <property type="entry name" value="Bact_solute-bd_prot1"/>
</dbReference>
<dbReference type="RefSeq" id="WP_167166078.1">
    <property type="nucleotide sequence ID" value="NZ_BAAAOO010000015.1"/>
</dbReference>
<dbReference type="EMBL" id="JAAMOZ010000001">
    <property type="protein sequence ID" value="NIH56838.1"/>
    <property type="molecule type" value="Genomic_DNA"/>
</dbReference>
<dbReference type="Proteomes" id="UP000749311">
    <property type="component" value="Unassembled WGS sequence"/>
</dbReference>
<accession>A0ABX0SEK2</accession>
<evidence type="ECO:0000313" key="2">
    <source>
        <dbReference type="Proteomes" id="UP000749311"/>
    </source>
</evidence>
<organism evidence="1 2">
    <name type="scientific">Brooklawnia cerclae</name>
    <dbReference type="NCBI Taxonomy" id="349934"/>
    <lineage>
        <taxon>Bacteria</taxon>
        <taxon>Bacillati</taxon>
        <taxon>Actinomycetota</taxon>
        <taxon>Actinomycetes</taxon>
        <taxon>Propionibacteriales</taxon>
        <taxon>Propionibacteriaceae</taxon>
        <taxon>Brooklawnia</taxon>
    </lineage>
</organism>
<gene>
    <name evidence="1" type="ORF">FB473_001483</name>
</gene>
<proteinExistence type="predicted"/>
<dbReference type="InterPro" id="IPR006311">
    <property type="entry name" value="TAT_signal"/>
</dbReference>
<sequence>MGAFDNRISRRFMLQAGGVALGSWALAGCVSPTAGDSEASGSAASSPLKPDSGDVTGELTILDDNTNLVFQDGLIDVFQEQTGITVKTYEMGNFNDLHDRFATLFAAQDSSFDIIMTWAGWSAEFGKAGWLQELDSSALPSDLIRPALDAVSWDSKVYGMPKFASVQTMFWNKEHFSAAGLDPDTVPENWDDFVAAAKACTTADHYGYCCDMGNPAGAYQNYLRALLLAGGELYDADWNPQLNSEAGIEGLTKMVELLNLHKAMDPASLQITNASDLNDVFAQGNTSIVFNWPFQWAAATKDGAKTTAATTGNGLIPGINVRSASIDGSEGYAINVNSPNKQAALKWLQFASSATAQAQIVGQEGWFPVSQTTLDDPATAEALPVVTTYKQSTDYVTKRYGTPWSSELDQLLSVQVNQAMNQQITPEEALNNAQEELKPIVERYMA</sequence>